<dbReference type="STRING" id="144197.ENSSPAP00000002620"/>
<reference evidence="1" key="1">
    <citation type="submission" date="2023-09" db="UniProtKB">
        <authorList>
            <consortium name="Ensembl"/>
        </authorList>
    </citation>
    <scope>IDENTIFICATION</scope>
</reference>
<sequence>MLRTHSSQTVHATKRSNYRFANVLYCIVFCFFLPQELLSTIHEAVLALVELLNMFVVFPGHLPTLAIKEAFYRSASFPRVLCVVDCTHVAIIGPLGEHKSDFGNKVISQPSLMSCCLETEDAWYLLTPHPDLQNRFDVALSTSRVRIEVTFGVIKLRFGCLHSLRVSPNQAYCYHVCYSHIKVDTCSNPEPSSHAANHCFTVPSQKHKIES</sequence>
<dbReference type="Ensembl" id="ENSSPAT00000002662.1">
    <property type="protein sequence ID" value="ENSSPAP00000002620.1"/>
    <property type="gene ID" value="ENSSPAG00000002009.1"/>
</dbReference>
<accession>A0A3B4Z1T2</accession>
<evidence type="ECO:0000313" key="1">
    <source>
        <dbReference type="Ensembl" id="ENSSPAP00000002620.1"/>
    </source>
</evidence>
<name>A0A3B4Z1T2_9TELE</name>
<protein>
    <recommendedName>
        <fullName evidence="2">DDE Tnp4 domain-containing protein</fullName>
    </recommendedName>
</protein>
<organism evidence="1">
    <name type="scientific">Stegastes partitus</name>
    <name type="common">bicolor damselfish</name>
    <dbReference type="NCBI Taxonomy" id="144197"/>
    <lineage>
        <taxon>Eukaryota</taxon>
        <taxon>Metazoa</taxon>
        <taxon>Chordata</taxon>
        <taxon>Craniata</taxon>
        <taxon>Vertebrata</taxon>
        <taxon>Euteleostomi</taxon>
        <taxon>Actinopterygii</taxon>
        <taxon>Neopterygii</taxon>
        <taxon>Teleostei</taxon>
        <taxon>Neoteleostei</taxon>
        <taxon>Acanthomorphata</taxon>
        <taxon>Ovalentaria</taxon>
        <taxon>Pomacentridae</taxon>
        <taxon>Stegastes</taxon>
    </lineage>
</organism>
<evidence type="ECO:0008006" key="2">
    <source>
        <dbReference type="Google" id="ProtNLM"/>
    </source>
</evidence>
<proteinExistence type="predicted"/>
<dbReference type="AlphaFoldDB" id="A0A3B4Z1T2"/>